<accession>A0A0Z8WNG0</accession>
<evidence type="ECO:0000313" key="2">
    <source>
        <dbReference type="Proteomes" id="UP000075182"/>
    </source>
</evidence>
<evidence type="ECO:0000313" key="1">
    <source>
        <dbReference type="EMBL" id="CYX77606.1"/>
    </source>
</evidence>
<proteinExistence type="predicted"/>
<dbReference type="EMBL" id="FIMD01000011">
    <property type="protein sequence ID" value="CYX77606.1"/>
    <property type="molecule type" value="Genomic_DNA"/>
</dbReference>
<dbReference type="AlphaFoldDB" id="A0A0Z8WNG0"/>
<dbReference type="RefSeq" id="WP_153601465.1">
    <property type="nucleotide sequence ID" value="NZ_CEGV01000012.1"/>
</dbReference>
<reference evidence="1 2" key="1">
    <citation type="submission" date="2016-02" db="EMBL/GenBank/DDBJ databases">
        <authorList>
            <consortium name="Pathogen Informatics"/>
        </authorList>
    </citation>
    <scope>NUCLEOTIDE SEQUENCE [LARGE SCALE GENOMIC DNA]</scope>
    <source>
        <strain evidence="1 2">SS999</strain>
    </source>
</reference>
<organism evidence="1 2">
    <name type="scientific">Streptococcus suis</name>
    <dbReference type="NCBI Taxonomy" id="1307"/>
    <lineage>
        <taxon>Bacteria</taxon>
        <taxon>Bacillati</taxon>
        <taxon>Bacillota</taxon>
        <taxon>Bacilli</taxon>
        <taxon>Lactobacillales</taxon>
        <taxon>Streptococcaceae</taxon>
        <taxon>Streptococcus</taxon>
    </lineage>
</organism>
<dbReference type="Proteomes" id="UP000075182">
    <property type="component" value="Unassembled WGS sequence"/>
</dbReference>
<name>A0A0Z8WNG0_STRSU</name>
<gene>
    <name evidence="1" type="ORF">ERS132536_01452</name>
</gene>
<sequence>MKNIGEYREQFGEYIYYGYGFTHKIRSDGLMVLKFATKRDVPIAAIRAAIQLDHSLEWYAVEENCIYVSRFYWNHGVQEEIYLLDDDFGRWAEARYEFEEALADSDHIVWYYLLENKINWIDRATLLDLPRYYEE</sequence>
<protein>
    <submittedName>
        <fullName evidence="1">Uncharacterized protein</fullName>
    </submittedName>
</protein>